<gene>
    <name evidence="1" type="ORF">PECUL_23A000530</name>
</gene>
<dbReference type="Proteomes" id="UP001295444">
    <property type="component" value="Chromosome 06"/>
</dbReference>
<keyword evidence="2" id="KW-1185">Reference proteome</keyword>
<reference evidence="1" key="1">
    <citation type="submission" date="2022-03" db="EMBL/GenBank/DDBJ databases">
        <authorList>
            <person name="Alioto T."/>
            <person name="Alioto T."/>
            <person name="Gomez Garrido J."/>
        </authorList>
    </citation>
    <scope>NUCLEOTIDE SEQUENCE</scope>
</reference>
<sequence>HLNKSLPYSQFLRVLRNNSQSHQCNLQLETMYNRFQARGYPHNILDEALKRARTAYTLPDSRDVKAANTRSIFPMQYTASVELTSSIRNNWNILALDPTLPEDLRQKPLFCY</sequence>
<protein>
    <submittedName>
        <fullName evidence="1">Uncharacterized protein</fullName>
    </submittedName>
</protein>
<accession>A0AAD1SDN9</accession>
<evidence type="ECO:0000313" key="2">
    <source>
        <dbReference type="Proteomes" id="UP001295444"/>
    </source>
</evidence>
<dbReference type="EMBL" id="OW240917">
    <property type="protein sequence ID" value="CAH2299474.1"/>
    <property type="molecule type" value="Genomic_DNA"/>
</dbReference>
<evidence type="ECO:0000313" key="1">
    <source>
        <dbReference type="EMBL" id="CAH2299474.1"/>
    </source>
</evidence>
<proteinExistence type="predicted"/>
<name>A0AAD1SDN9_PELCU</name>
<feature type="non-terminal residue" evidence="1">
    <location>
        <position position="1"/>
    </location>
</feature>
<dbReference type="AlphaFoldDB" id="A0AAD1SDN9"/>
<organism evidence="1 2">
    <name type="scientific">Pelobates cultripes</name>
    <name type="common">Western spadefoot toad</name>
    <dbReference type="NCBI Taxonomy" id="61616"/>
    <lineage>
        <taxon>Eukaryota</taxon>
        <taxon>Metazoa</taxon>
        <taxon>Chordata</taxon>
        <taxon>Craniata</taxon>
        <taxon>Vertebrata</taxon>
        <taxon>Euteleostomi</taxon>
        <taxon>Amphibia</taxon>
        <taxon>Batrachia</taxon>
        <taxon>Anura</taxon>
        <taxon>Pelobatoidea</taxon>
        <taxon>Pelobatidae</taxon>
        <taxon>Pelobates</taxon>
    </lineage>
</organism>